<evidence type="ECO:0000259" key="4">
    <source>
        <dbReference type="PROSITE" id="PS51077"/>
    </source>
</evidence>
<dbReference type="SMART" id="SM00346">
    <property type="entry name" value="HTH_ICLR"/>
    <property type="match status" value="1"/>
</dbReference>
<evidence type="ECO:0000256" key="1">
    <source>
        <dbReference type="ARBA" id="ARBA00023015"/>
    </source>
</evidence>
<dbReference type="GO" id="GO:0045892">
    <property type="term" value="P:negative regulation of DNA-templated transcription"/>
    <property type="evidence" value="ECO:0007669"/>
    <property type="project" value="TreeGrafter"/>
</dbReference>
<dbReference type="InterPro" id="IPR029016">
    <property type="entry name" value="GAF-like_dom_sf"/>
</dbReference>
<evidence type="ECO:0000259" key="5">
    <source>
        <dbReference type="PROSITE" id="PS51078"/>
    </source>
</evidence>
<proteinExistence type="predicted"/>
<keyword evidence="1" id="KW-0805">Transcription regulation</keyword>
<dbReference type="GO" id="GO:0003677">
    <property type="term" value="F:DNA binding"/>
    <property type="evidence" value="ECO:0007669"/>
    <property type="project" value="UniProtKB-KW"/>
</dbReference>
<name>A0A433X2J1_9HYPH</name>
<dbReference type="Gene3D" id="1.10.10.10">
    <property type="entry name" value="Winged helix-like DNA-binding domain superfamily/Winged helix DNA-binding domain"/>
    <property type="match status" value="1"/>
</dbReference>
<dbReference type="InterPro" id="IPR036388">
    <property type="entry name" value="WH-like_DNA-bd_sf"/>
</dbReference>
<reference evidence="6 7" key="1">
    <citation type="journal article" date="2016" name="Int. J. Syst. Evol. Microbiol.">
        <title>Arsenicitalea aurantiaca gen. nov., sp. nov., a new member of the family Hyphomicrobiaceae, isolated from high-arsenic sediment.</title>
        <authorList>
            <person name="Mu Y."/>
            <person name="Zhou L."/>
            <person name="Zeng X.C."/>
            <person name="Liu L."/>
            <person name="Pan Y."/>
            <person name="Chen X."/>
            <person name="Wang J."/>
            <person name="Li S."/>
            <person name="Li W.J."/>
            <person name="Wang Y."/>
        </authorList>
    </citation>
    <scope>NUCLEOTIDE SEQUENCE [LARGE SCALE GENOMIC DNA]</scope>
    <source>
        <strain evidence="6 7">42-50</strain>
    </source>
</reference>
<dbReference type="EMBL" id="RZNJ01000008">
    <property type="protein sequence ID" value="RUT28305.1"/>
    <property type="molecule type" value="Genomic_DNA"/>
</dbReference>
<dbReference type="RefSeq" id="WP_127189831.1">
    <property type="nucleotide sequence ID" value="NZ_RZNJ01000008.1"/>
</dbReference>
<evidence type="ECO:0000256" key="2">
    <source>
        <dbReference type="ARBA" id="ARBA00023125"/>
    </source>
</evidence>
<dbReference type="PANTHER" id="PTHR30136:SF39">
    <property type="entry name" value="TRANSCRIPTIONAL REGULATORY PROTEIN"/>
    <property type="match status" value="1"/>
</dbReference>
<dbReference type="Proteomes" id="UP000281547">
    <property type="component" value="Unassembled WGS sequence"/>
</dbReference>
<dbReference type="PANTHER" id="PTHR30136">
    <property type="entry name" value="HELIX-TURN-HELIX TRANSCRIPTIONAL REGULATOR, ICLR FAMILY"/>
    <property type="match status" value="1"/>
</dbReference>
<keyword evidence="2" id="KW-0238">DNA-binding</keyword>
<evidence type="ECO:0000256" key="3">
    <source>
        <dbReference type="ARBA" id="ARBA00023163"/>
    </source>
</evidence>
<evidence type="ECO:0000313" key="6">
    <source>
        <dbReference type="EMBL" id="RUT28305.1"/>
    </source>
</evidence>
<gene>
    <name evidence="6" type="ORF">EMQ25_17100</name>
</gene>
<feature type="domain" description="HTH iclR-type" evidence="4">
    <location>
        <begin position="8"/>
        <end position="69"/>
    </location>
</feature>
<feature type="domain" description="IclR-ED" evidence="5">
    <location>
        <begin position="70"/>
        <end position="228"/>
    </location>
</feature>
<dbReference type="AlphaFoldDB" id="A0A433X2J1"/>
<dbReference type="SUPFAM" id="SSF55781">
    <property type="entry name" value="GAF domain-like"/>
    <property type="match status" value="1"/>
</dbReference>
<protein>
    <submittedName>
        <fullName evidence="6">IclR family transcriptional regulator</fullName>
    </submittedName>
</protein>
<accession>A0A433X2J1</accession>
<dbReference type="PROSITE" id="PS51077">
    <property type="entry name" value="HTH_ICLR"/>
    <property type="match status" value="1"/>
</dbReference>
<keyword evidence="7" id="KW-1185">Reference proteome</keyword>
<dbReference type="InterPro" id="IPR014757">
    <property type="entry name" value="Tscrpt_reg_IclR_C"/>
</dbReference>
<organism evidence="6 7">
    <name type="scientific">Arsenicitalea aurantiaca</name>
    <dbReference type="NCBI Taxonomy" id="1783274"/>
    <lineage>
        <taxon>Bacteria</taxon>
        <taxon>Pseudomonadati</taxon>
        <taxon>Pseudomonadota</taxon>
        <taxon>Alphaproteobacteria</taxon>
        <taxon>Hyphomicrobiales</taxon>
        <taxon>Devosiaceae</taxon>
        <taxon>Arsenicitalea</taxon>
    </lineage>
</organism>
<comment type="caution">
    <text evidence="6">The sequence shown here is derived from an EMBL/GenBank/DDBJ whole genome shotgun (WGS) entry which is preliminary data.</text>
</comment>
<evidence type="ECO:0000313" key="7">
    <source>
        <dbReference type="Proteomes" id="UP000281547"/>
    </source>
</evidence>
<dbReference type="OrthoDB" id="6166718at2"/>
<keyword evidence="3" id="KW-0804">Transcription</keyword>
<dbReference type="InterPro" id="IPR050707">
    <property type="entry name" value="HTH_MetabolicPath_Reg"/>
</dbReference>
<dbReference type="InterPro" id="IPR005471">
    <property type="entry name" value="Tscrpt_reg_IclR_N"/>
</dbReference>
<sequence>MPGNSAGVAAVERAVSLLEAFTEHDRSLTLGELSRRVALDKATVLRIARSLAKSHMLVRNEDASWRLGHKLVQLGALYQSTFNLTPIVEPLLAKLSDDTGESAAVYAREGDMRICLHRHDSKQAIRHSARVGNAFALDKGAPGHVILAFSGQSGELYDLIRQRGYHATFGERDPEVSSLSVPLFRDGAELFGSIAITGPTNRFTEESIERNMPKVKAAAAQISQAMGGRSI</sequence>
<dbReference type="Gene3D" id="3.30.450.40">
    <property type="match status" value="2"/>
</dbReference>
<dbReference type="InterPro" id="IPR036390">
    <property type="entry name" value="WH_DNA-bd_sf"/>
</dbReference>
<dbReference type="Pfam" id="PF01614">
    <property type="entry name" value="IclR_C"/>
    <property type="match status" value="2"/>
</dbReference>
<dbReference type="Pfam" id="PF09339">
    <property type="entry name" value="HTH_IclR"/>
    <property type="match status" value="1"/>
</dbReference>
<dbReference type="SUPFAM" id="SSF46785">
    <property type="entry name" value="Winged helix' DNA-binding domain"/>
    <property type="match status" value="1"/>
</dbReference>
<dbReference type="PROSITE" id="PS51078">
    <property type="entry name" value="ICLR_ED"/>
    <property type="match status" value="1"/>
</dbReference>
<dbReference type="GO" id="GO:0003700">
    <property type="term" value="F:DNA-binding transcription factor activity"/>
    <property type="evidence" value="ECO:0007669"/>
    <property type="project" value="TreeGrafter"/>
</dbReference>